<evidence type="ECO:0000313" key="2">
    <source>
        <dbReference type="EMBL" id="KAJ1913980.1"/>
    </source>
</evidence>
<evidence type="ECO:0000313" key="3">
    <source>
        <dbReference type="Proteomes" id="UP001150569"/>
    </source>
</evidence>
<evidence type="ECO:0000256" key="1">
    <source>
        <dbReference type="SAM" id="MobiDB-lite"/>
    </source>
</evidence>
<dbReference type="EMBL" id="JANBPT010000712">
    <property type="protein sequence ID" value="KAJ1913980.1"/>
    <property type="molecule type" value="Genomic_DNA"/>
</dbReference>
<name>A0A9W7ZWE5_9FUNG</name>
<dbReference type="AlphaFoldDB" id="A0A9W7ZWE5"/>
<comment type="caution">
    <text evidence="2">The sequence shown here is derived from an EMBL/GenBank/DDBJ whole genome shotgun (WGS) entry which is preliminary data.</text>
</comment>
<feature type="region of interest" description="Disordered" evidence="1">
    <location>
        <begin position="312"/>
        <end position="335"/>
    </location>
</feature>
<dbReference type="Proteomes" id="UP001150569">
    <property type="component" value="Unassembled WGS sequence"/>
</dbReference>
<protein>
    <submittedName>
        <fullName evidence="2">Uncharacterized protein</fullName>
    </submittedName>
</protein>
<feature type="compositionally biased region" description="Polar residues" evidence="1">
    <location>
        <begin position="30"/>
        <end position="70"/>
    </location>
</feature>
<feature type="region of interest" description="Disordered" evidence="1">
    <location>
        <begin position="125"/>
        <end position="204"/>
    </location>
</feature>
<feature type="region of interest" description="Disordered" evidence="1">
    <location>
        <begin position="221"/>
        <end position="265"/>
    </location>
</feature>
<feature type="compositionally biased region" description="Basic and acidic residues" evidence="1">
    <location>
        <begin position="182"/>
        <end position="191"/>
    </location>
</feature>
<organism evidence="2 3">
    <name type="scientific">Tieghemiomyces parasiticus</name>
    <dbReference type="NCBI Taxonomy" id="78921"/>
    <lineage>
        <taxon>Eukaryota</taxon>
        <taxon>Fungi</taxon>
        <taxon>Fungi incertae sedis</taxon>
        <taxon>Zoopagomycota</taxon>
        <taxon>Kickxellomycotina</taxon>
        <taxon>Dimargaritomycetes</taxon>
        <taxon>Dimargaritales</taxon>
        <taxon>Dimargaritaceae</taxon>
        <taxon>Tieghemiomyces</taxon>
    </lineage>
</organism>
<feature type="region of interest" description="Disordered" evidence="1">
    <location>
        <begin position="24"/>
        <end position="73"/>
    </location>
</feature>
<feature type="compositionally biased region" description="Polar residues" evidence="1">
    <location>
        <begin position="325"/>
        <end position="335"/>
    </location>
</feature>
<proteinExistence type="predicted"/>
<gene>
    <name evidence="2" type="ORF">IWQ60_008992</name>
</gene>
<sequence length="365" mass="39463">MARDGLAVTSEFLEADLANMSQEMGDRLFTPNQMSVSHTHSLSSDNPTFVATPPSGSKQHPQTQEPQNHPSELDSILGMSFYDLLNLPPPQVDTSMFDQSAQQLSLNPDSIATSSNLAPQPLAAELHSGKKRTRSAKTAKTVSTRSSRRNRLDPAAKKAQPLHVAQLEEAEEYGTIPNRKVNVHDDNDARRNARGPVGNADNKHVPIADVSLDSAGYSHNSNRNWEQLGRPRGSGVRQAAGGANKADTPPTIASAESHPSDRPEFDLSINVNLQRYYQNQNTGSPPDLSMVMPQALKIMAVDQEQLESTDGLMQSLPPISGDPAATSTDSGSNSPAYATYRNTGLLYDAIARKKNAHHGHFAGYP</sequence>
<keyword evidence="3" id="KW-1185">Reference proteome</keyword>
<reference evidence="2" key="1">
    <citation type="submission" date="2022-07" db="EMBL/GenBank/DDBJ databases">
        <title>Phylogenomic reconstructions and comparative analyses of Kickxellomycotina fungi.</title>
        <authorList>
            <person name="Reynolds N.K."/>
            <person name="Stajich J.E."/>
            <person name="Barry K."/>
            <person name="Grigoriev I.V."/>
            <person name="Crous P."/>
            <person name="Smith M.E."/>
        </authorList>
    </citation>
    <scope>NUCLEOTIDE SEQUENCE</scope>
    <source>
        <strain evidence="2">RSA 861</strain>
    </source>
</reference>
<accession>A0A9W7ZWE5</accession>